<dbReference type="PROSITE" id="PS00675">
    <property type="entry name" value="SIGMA54_INTERACT_1"/>
    <property type="match status" value="1"/>
</dbReference>
<dbReference type="InterPro" id="IPR038109">
    <property type="entry name" value="DNA_bind_recomb_sf"/>
</dbReference>
<evidence type="ECO:0000313" key="6">
    <source>
        <dbReference type="Proteomes" id="UP000596035"/>
    </source>
</evidence>
<dbReference type="PANTHER" id="PTHR30461">
    <property type="entry name" value="DNA-INVERTASE FROM LAMBDOID PROPHAGE"/>
    <property type="match status" value="1"/>
</dbReference>
<dbReference type="EMBL" id="CP021422">
    <property type="protein sequence ID" value="ASB40581.1"/>
    <property type="molecule type" value="Genomic_DNA"/>
</dbReference>
<dbReference type="InterPro" id="IPR027417">
    <property type="entry name" value="P-loop_NTPase"/>
</dbReference>
<dbReference type="SUPFAM" id="SSF52540">
    <property type="entry name" value="P-loop containing nucleoside triphosphate hydrolases"/>
    <property type="match status" value="1"/>
</dbReference>
<protein>
    <submittedName>
        <fullName evidence="4">Recombinase family protein</fullName>
    </submittedName>
</protein>
<keyword evidence="1" id="KW-0812">Transmembrane</keyword>
<dbReference type="AlphaFoldDB" id="A0A1Z2XQA2"/>
<dbReference type="GO" id="GO:0000150">
    <property type="term" value="F:DNA strand exchange activity"/>
    <property type="evidence" value="ECO:0007669"/>
    <property type="project" value="InterPro"/>
</dbReference>
<dbReference type="GO" id="GO:0003677">
    <property type="term" value="F:DNA binding"/>
    <property type="evidence" value="ECO:0007669"/>
    <property type="project" value="InterPro"/>
</dbReference>
<name>A0A1Z2XQA2_9FIRM</name>
<organism evidence="4 6">
    <name type="scientific">Acutalibacter muris</name>
    <dbReference type="NCBI Taxonomy" id="1796620"/>
    <lineage>
        <taxon>Bacteria</taxon>
        <taxon>Bacillati</taxon>
        <taxon>Bacillota</taxon>
        <taxon>Clostridia</taxon>
        <taxon>Eubacteriales</taxon>
        <taxon>Acutalibacteraceae</taxon>
        <taxon>Acutalibacter</taxon>
    </lineage>
</organism>
<feature type="transmembrane region" description="Helical" evidence="1">
    <location>
        <begin position="158"/>
        <end position="180"/>
    </location>
</feature>
<keyword evidence="1" id="KW-1133">Transmembrane helix</keyword>
<dbReference type="PANTHER" id="PTHR30461:SF23">
    <property type="entry name" value="DNA RECOMBINASE-RELATED"/>
    <property type="match status" value="1"/>
</dbReference>
<dbReference type="RefSeq" id="WP_066533753.1">
    <property type="nucleotide sequence ID" value="NZ_CP021422.1"/>
</dbReference>
<evidence type="ECO:0000313" key="3">
    <source>
        <dbReference type="EMBL" id="ASB40581.1"/>
    </source>
</evidence>
<dbReference type="InterPro" id="IPR025662">
    <property type="entry name" value="Sigma_54_int_dom_ATP-bd_1"/>
</dbReference>
<keyword evidence="1" id="KW-0472">Membrane</keyword>
<reference evidence="3" key="1">
    <citation type="journal article" date="2017" name="Genome Announc.">
        <title>High-Quality Whole-Genome Sequences of the Oligo-Mouse-Microbiota Bacterial Community.</title>
        <authorList>
            <person name="Garzetti D."/>
            <person name="Brugiroux S."/>
            <person name="Bunk B."/>
            <person name="Pukall R."/>
            <person name="McCoy K.D."/>
            <person name="Macpherson A.J."/>
            <person name="Stecher B."/>
        </authorList>
    </citation>
    <scope>NUCLEOTIDE SEQUENCE</scope>
    <source>
        <strain evidence="3">KB18</strain>
    </source>
</reference>
<dbReference type="Gene3D" id="3.90.1750.20">
    <property type="entry name" value="Putative Large Serine Recombinase, Chain B, Domain 2"/>
    <property type="match status" value="1"/>
</dbReference>
<dbReference type="PROSITE" id="PS51737">
    <property type="entry name" value="RECOMBINASE_DNA_BIND"/>
    <property type="match status" value="1"/>
</dbReference>
<dbReference type="InterPro" id="IPR050639">
    <property type="entry name" value="SSR_resolvase"/>
</dbReference>
<dbReference type="Proteomes" id="UP000196710">
    <property type="component" value="Chromosome"/>
</dbReference>
<keyword evidence="5" id="KW-1185">Reference proteome</keyword>
<dbReference type="Pfam" id="PF07508">
    <property type="entry name" value="Recombinase"/>
    <property type="match status" value="1"/>
</dbReference>
<sequence length="293" mass="34194">MKLSSLESKIFGKVCYGFRRDKNKRIEIVEQDAEIVREMFDLCLEGKSLEKIQEHLHKQGVPSPSGRTVWSRDVLNKLLNNYKYTFGIIDHATYFAVEEMKSSRCRNPNRNIEDDEEWNEQVSLNCSGSMLQYELGYSKLLSKNKQKGTNLTMEWDKYLGAIASALAILGALFAWIKWLFHIKTNSEDLRNLAYHGNIKDYINCQYTIEGWNGKRGKIDRLLPKLLFKNRQVGMVLVLGESGVGKSFLCVKAYHRLILRTVLKQHRLKYFNASELENFDKLRNDPNAKKRYYF</sequence>
<evidence type="ECO:0000259" key="2">
    <source>
        <dbReference type="PROSITE" id="PS51737"/>
    </source>
</evidence>
<proteinExistence type="predicted"/>
<evidence type="ECO:0000313" key="5">
    <source>
        <dbReference type="Proteomes" id="UP000196710"/>
    </source>
</evidence>
<feature type="domain" description="Recombinase" evidence="2">
    <location>
        <begin position="15"/>
        <end position="107"/>
    </location>
</feature>
<dbReference type="InterPro" id="IPR011109">
    <property type="entry name" value="DNA_bind_recombinase_dom"/>
</dbReference>
<evidence type="ECO:0000256" key="1">
    <source>
        <dbReference type="SAM" id="Phobius"/>
    </source>
</evidence>
<reference evidence="5" key="2">
    <citation type="submission" date="2017-05" db="EMBL/GenBank/DDBJ databases">
        <title>Improved OligoMM genomes.</title>
        <authorList>
            <person name="Garzetti D."/>
        </authorList>
    </citation>
    <scope>NUCLEOTIDE SEQUENCE [LARGE SCALE GENOMIC DNA]</scope>
    <source>
        <strain evidence="5">KB18</strain>
    </source>
</reference>
<gene>
    <name evidence="3" type="ORF">ADH66_07860</name>
    <name evidence="4" type="ORF">I5Q82_17900</name>
</gene>
<accession>A0A1Z2XQA2</accession>
<evidence type="ECO:0000313" key="4">
    <source>
        <dbReference type="EMBL" id="QQR29861.1"/>
    </source>
</evidence>
<reference evidence="4 6" key="3">
    <citation type="submission" date="2020-11" db="EMBL/GenBank/DDBJ databases">
        <title>Closed and high quality bacterial genomes of the OMM12 community.</title>
        <authorList>
            <person name="Marbouty M."/>
            <person name="Lamy-Besnier Q."/>
            <person name="Debarbieux L."/>
            <person name="Koszul R."/>
        </authorList>
    </citation>
    <scope>NUCLEOTIDE SEQUENCE [LARGE SCALE GENOMIC DNA]</scope>
    <source>
        <strain evidence="4 6">KB18</strain>
    </source>
</reference>
<dbReference type="Proteomes" id="UP000596035">
    <property type="component" value="Chromosome"/>
</dbReference>
<dbReference type="EMBL" id="CP065321">
    <property type="protein sequence ID" value="QQR29861.1"/>
    <property type="molecule type" value="Genomic_DNA"/>
</dbReference>
<dbReference type="KEGG" id="amur:ADH66_07860"/>